<proteinExistence type="predicted"/>
<organism evidence="1 2">
    <name type="scientific">Vaccinium darrowii</name>
    <dbReference type="NCBI Taxonomy" id="229202"/>
    <lineage>
        <taxon>Eukaryota</taxon>
        <taxon>Viridiplantae</taxon>
        <taxon>Streptophyta</taxon>
        <taxon>Embryophyta</taxon>
        <taxon>Tracheophyta</taxon>
        <taxon>Spermatophyta</taxon>
        <taxon>Magnoliopsida</taxon>
        <taxon>eudicotyledons</taxon>
        <taxon>Gunneridae</taxon>
        <taxon>Pentapetalae</taxon>
        <taxon>asterids</taxon>
        <taxon>Ericales</taxon>
        <taxon>Ericaceae</taxon>
        <taxon>Vaccinioideae</taxon>
        <taxon>Vaccinieae</taxon>
        <taxon>Vaccinium</taxon>
    </lineage>
</organism>
<accession>A0ACB7X987</accession>
<sequence length="492" mass="53837">MSDEDVDISSRGDDLSLCFKTFTLTHAESKEVTILEEDIKLSEAECHRSLIGKVVTSKMVNLHGIKNTMAPLWGNSTGFKVLEIGENLFQFVFGLEKDLLRVLAGKPWFFNNSFLILMKWNPAMKVGTKIGKSMGEFMEIDMPVLGHREGRLMRIMAMNRKAVFNNPKIWKMFATSPAKSGNSKAYDHGANRGAEIVQIPNLVERVGNGDLNVMDIQEQIGDMAKNGILFEKSSQRDIPSYLSNAATGILKPKSLGHILSQDDNGPMDLNGPVHVSPTNATAHDPIIPSLVTSLQASKSSPANFPINQINPTSLPKEITPSQTTSLTITPSPVLPHLQTENIQIPNQSFSENANLSLQYFASPDLKFTSGVTSLVAHPQKKDATPYQKKRGRPVGSKSKTDRRRNSTVQDNGSTSSTGIIPPTVSAPRVGEKRSSCVIECKESDRDGDEVSSLAKRPRVEGNTAAKEDSIMDDSISLGTVEEASREWPHGVQ</sequence>
<protein>
    <submittedName>
        <fullName evidence="1">Uncharacterized protein</fullName>
    </submittedName>
</protein>
<evidence type="ECO:0000313" key="2">
    <source>
        <dbReference type="Proteomes" id="UP000828048"/>
    </source>
</evidence>
<gene>
    <name evidence="1" type="ORF">Vadar_010272</name>
</gene>
<keyword evidence="2" id="KW-1185">Reference proteome</keyword>
<evidence type="ECO:0000313" key="1">
    <source>
        <dbReference type="EMBL" id="KAH7837155.1"/>
    </source>
</evidence>
<reference evidence="1 2" key="1">
    <citation type="journal article" date="2021" name="Hortic Res">
        <title>High-quality reference genome and annotation aids understanding of berry development for evergreen blueberry (Vaccinium darrowii).</title>
        <authorList>
            <person name="Yu J."/>
            <person name="Hulse-Kemp A.M."/>
            <person name="Babiker E."/>
            <person name="Staton M."/>
        </authorList>
    </citation>
    <scope>NUCLEOTIDE SEQUENCE [LARGE SCALE GENOMIC DNA]</scope>
    <source>
        <strain evidence="2">cv. NJ 8807/NJ 8810</strain>
        <tissue evidence="1">Young leaf</tissue>
    </source>
</reference>
<comment type="caution">
    <text evidence="1">The sequence shown here is derived from an EMBL/GenBank/DDBJ whole genome shotgun (WGS) entry which is preliminary data.</text>
</comment>
<dbReference type="EMBL" id="CM037156">
    <property type="protein sequence ID" value="KAH7837155.1"/>
    <property type="molecule type" value="Genomic_DNA"/>
</dbReference>
<name>A0ACB7X987_9ERIC</name>
<dbReference type="Proteomes" id="UP000828048">
    <property type="component" value="Chromosome 6"/>
</dbReference>